<feature type="domain" description="BFD-like [2Fe-2S]-binding" evidence="3">
    <location>
        <begin position="406"/>
        <end position="457"/>
    </location>
</feature>
<dbReference type="Gene3D" id="1.10.10.1100">
    <property type="entry name" value="BFD-like [2Fe-2S]-binding domain"/>
    <property type="match status" value="1"/>
</dbReference>
<dbReference type="InterPro" id="IPR052745">
    <property type="entry name" value="G3P_Oxidase/Oxidoreductase"/>
</dbReference>
<reference evidence="4 5" key="1">
    <citation type="submission" date="2023-07" db="EMBL/GenBank/DDBJ databases">
        <title>Genomic Encyclopedia of Type Strains, Phase IV (KMG-IV): sequencing the most valuable type-strain genomes for metagenomic binning, comparative biology and taxonomic classification.</title>
        <authorList>
            <person name="Goeker M."/>
        </authorList>
    </citation>
    <scope>NUCLEOTIDE SEQUENCE [LARGE SCALE GENOMIC DNA]</scope>
    <source>
        <strain evidence="4 5">DSM 5896</strain>
    </source>
</reference>
<evidence type="ECO:0000313" key="5">
    <source>
        <dbReference type="Proteomes" id="UP001237448"/>
    </source>
</evidence>
<feature type="domain" description="FAD dependent oxidoreductase" evidence="2">
    <location>
        <begin position="18"/>
        <end position="368"/>
    </location>
</feature>
<dbReference type="EC" id="1.1.5.3" evidence="4"/>
<dbReference type="InterPro" id="IPR036188">
    <property type="entry name" value="FAD/NAD-bd_sf"/>
</dbReference>
<dbReference type="PANTHER" id="PTHR42720">
    <property type="entry name" value="GLYCEROL-3-PHOSPHATE DEHYDROGENASE"/>
    <property type="match status" value="1"/>
</dbReference>
<evidence type="ECO:0000256" key="1">
    <source>
        <dbReference type="ARBA" id="ARBA00023002"/>
    </source>
</evidence>
<accession>A0ABU0FCU2</accession>
<keyword evidence="1 4" id="KW-0560">Oxidoreductase</keyword>
<proteinExistence type="predicted"/>
<organism evidence="4 5">
    <name type="scientific">Labrys monachus</name>
    <dbReference type="NCBI Taxonomy" id="217067"/>
    <lineage>
        <taxon>Bacteria</taxon>
        <taxon>Pseudomonadati</taxon>
        <taxon>Pseudomonadota</taxon>
        <taxon>Alphaproteobacteria</taxon>
        <taxon>Hyphomicrobiales</taxon>
        <taxon>Xanthobacteraceae</taxon>
        <taxon>Labrys</taxon>
    </lineage>
</organism>
<dbReference type="CDD" id="cd19946">
    <property type="entry name" value="GlpA-like_Fer2_BFD-like"/>
    <property type="match status" value="1"/>
</dbReference>
<gene>
    <name evidence="4" type="ORF">J3R73_001730</name>
</gene>
<dbReference type="Gene3D" id="3.30.9.10">
    <property type="entry name" value="D-Amino Acid Oxidase, subunit A, domain 2"/>
    <property type="match status" value="1"/>
</dbReference>
<dbReference type="EMBL" id="JAUSVK010000001">
    <property type="protein sequence ID" value="MDQ0391938.1"/>
    <property type="molecule type" value="Genomic_DNA"/>
</dbReference>
<dbReference type="GO" id="GO:0004368">
    <property type="term" value="F:glycerol-3-phosphate dehydrogenase (quinone) activity"/>
    <property type="evidence" value="ECO:0007669"/>
    <property type="project" value="UniProtKB-EC"/>
</dbReference>
<dbReference type="InterPro" id="IPR007419">
    <property type="entry name" value="BFD-like_2Fe2S-bd_dom"/>
</dbReference>
<name>A0ABU0FCU2_9HYPH</name>
<dbReference type="Pfam" id="PF01266">
    <property type="entry name" value="DAO"/>
    <property type="match status" value="1"/>
</dbReference>
<evidence type="ECO:0000313" key="4">
    <source>
        <dbReference type="EMBL" id="MDQ0391938.1"/>
    </source>
</evidence>
<dbReference type="PANTHER" id="PTHR42720:SF1">
    <property type="entry name" value="GLYCEROL 3-PHOSPHATE OXIDASE"/>
    <property type="match status" value="1"/>
</dbReference>
<comment type="caution">
    <text evidence="4">The sequence shown here is derived from an EMBL/GenBank/DDBJ whole genome shotgun (WGS) entry which is preliminary data.</text>
</comment>
<evidence type="ECO:0000259" key="3">
    <source>
        <dbReference type="Pfam" id="PF04324"/>
    </source>
</evidence>
<dbReference type="InterPro" id="IPR006076">
    <property type="entry name" value="FAD-dep_OxRdtase"/>
</dbReference>
<dbReference type="SUPFAM" id="SSF51905">
    <property type="entry name" value="FAD/NAD(P)-binding domain"/>
    <property type="match status" value="1"/>
</dbReference>
<dbReference type="InterPro" id="IPR041854">
    <property type="entry name" value="BFD-like_2Fe2S-bd_dom_sf"/>
</dbReference>
<dbReference type="Proteomes" id="UP001237448">
    <property type="component" value="Unassembled WGS sequence"/>
</dbReference>
<dbReference type="SUPFAM" id="SSF54373">
    <property type="entry name" value="FAD-linked reductases, C-terminal domain"/>
    <property type="match status" value="1"/>
</dbReference>
<sequence>MPEAIADSNRISGIGTADVAVIGAGVVGCAVTRRLALLGARVVLLEKAPDILAGASKGNSALLHTGFDAPPGSLECALMQRGHAEFLDIRERLGLPLLETGAMVVAWNEAEEDELDAIEAQARRNGVGDVVRLGRREVLAREPALAPHLRGAVLVPREHVIDPWSTPLAYLTQALANGAQALFGAEVCGGSFDGEAWTLQTARGAVRAARIVNCAGLQGDRIERLLLGDASFEIRPRKGQFVVFDKPAAGLLTTILLPVPTERTKGIVLTRTIYGNLLVGPTAEEQDERDRATIEAETLAALIAKAVEFVPALDGMPVNAAYAGLRPATERKEYRIRHEKDRHWITVGGIRSTGLTAALGLAAHVAELLAGEGWQASPLEDPVWTPVPNLAEHRPRDWQAPNHGEIVCHCEMVTRREIEATFASPLPPGDFGGLRRRTRAAMGRCQGFYCGARLAELTAGRLAEPLAAGDADA</sequence>
<dbReference type="Gene3D" id="3.50.50.60">
    <property type="entry name" value="FAD/NAD(P)-binding domain"/>
    <property type="match status" value="1"/>
</dbReference>
<dbReference type="RefSeq" id="WP_307425056.1">
    <property type="nucleotide sequence ID" value="NZ_JAUSVK010000001.1"/>
</dbReference>
<evidence type="ECO:0000259" key="2">
    <source>
        <dbReference type="Pfam" id="PF01266"/>
    </source>
</evidence>
<keyword evidence="5" id="KW-1185">Reference proteome</keyword>
<dbReference type="Pfam" id="PF04324">
    <property type="entry name" value="Fer2_BFD"/>
    <property type="match status" value="1"/>
</dbReference>
<protein>
    <submittedName>
        <fullName evidence="4">Glycerol-3-phosphate dehydrogenase</fullName>
        <ecNumber evidence="4">1.1.5.3</ecNumber>
    </submittedName>
</protein>